<accession>A0A371QWZ2</accession>
<reference evidence="1 2" key="1">
    <citation type="submission" date="2017-07" db="EMBL/GenBank/DDBJ databases">
        <title>Draft genome sequence of aerobic hyperthermophilic archaea, Pyrobaculum aerophilum YKB31 and YKB32.</title>
        <authorList>
            <person name="Mochizuki T."/>
            <person name="Berliner A.J."/>
            <person name="Yoshida-Takashima Y."/>
            <person name="Takaki Y."/>
            <person name="Nunoura T."/>
            <person name="Takai K."/>
        </authorList>
    </citation>
    <scope>NUCLEOTIDE SEQUENCE [LARGE SCALE GENOMIC DNA]</scope>
    <source>
        <strain evidence="1 2">YKB32</strain>
    </source>
</reference>
<dbReference type="Proteomes" id="UP000256877">
    <property type="component" value="Unassembled WGS sequence"/>
</dbReference>
<protein>
    <recommendedName>
        <fullName evidence="3">Homing endonuclease LAGLIDADG domain-containing protein</fullName>
    </recommendedName>
</protein>
<dbReference type="Gene3D" id="3.10.28.10">
    <property type="entry name" value="Homing endonucleases"/>
    <property type="match status" value="1"/>
</dbReference>
<evidence type="ECO:0000313" key="2">
    <source>
        <dbReference type="Proteomes" id="UP000256877"/>
    </source>
</evidence>
<evidence type="ECO:0008006" key="3">
    <source>
        <dbReference type="Google" id="ProtNLM"/>
    </source>
</evidence>
<dbReference type="AlphaFoldDB" id="A0A371QWZ2"/>
<name>A0A371QWZ2_9CREN</name>
<organism evidence="1 2">
    <name type="scientific">Pyrobaculum aerophilum</name>
    <dbReference type="NCBI Taxonomy" id="13773"/>
    <lineage>
        <taxon>Archaea</taxon>
        <taxon>Thermoproteota</taxon>
        <taxon>Thermoprotei</taxon>
        <taxon>Thermoproteales</taxon>
        <taxon>Thermoproteaceae</taxon>
        <taxon>Pyrobaculum</taxon>
    </lineage>
</organism>
<gene>
    <name evidence="1" type="ORF">CGL52_13700</name>
</gene>
<comment type="caution">
    <text evidence="1">The sequence shown here is derived from an EMBL/GenBank/DDBJ whole genome shotgun (WGS) entry which is preliminary data.</text>
</comment>
<sequence>MRCDRYGVLRVLPFILSDGGIYKAREIYFTTTDAALVDHFRRAATEAFNYGGYVVRRSNGAYVVKIKGRDYVRCVEAVMPDILYKNDISRAVTLPSELFRDQDLAKWFLKVYASCDGGVSIMRGKRGNTVFYVRRVFITAKNVHLRSQVRELFKTLQYSPQDDKDKHVYLSRKEDITKYAREIRFLENVKVTGNSKRFRGLDKNHLLDLVVKSYGNPHLLDPFFQT</sequence>
<proteinExistence type="predicted"/>
<evidence type="ECO:0000313" key="1">
    <source>
        <dbReference type="EMBL" id="RFA94946.1"/>
    </source>
</evidence>
<dbReference type="EMBL" id="NMUF01000069">
    <property type="protein sequence ID" value="RFA94946.1"/>
    <property type="molecule type" value="Genomic_DNA"/>
</dbReference>
<dbReference type="InterPro" id="IPR027434">
    <property type="entry name" value="Homing_endonucl"/>
</dbReference>